<protein>
    <submittedName>
        <fullName evidence="2">Uncharacterized protein</fullName>
    </submittedName>
</protein>
<organism evidence="2 3">
    <name type="scientific">Pleurodeles waltl</name>
    <name type="common">Iberian ribbed newt</name>
    <dbReference type="NCBI Taxonomy" id="8319"/>
    <lineage>
        <taxon>Eukaryota</taxon>
        <taxon>Metazoa</taxon>
        <taxon>Chordata</taxon>
        <taxon>Craniata</taxon>
        <taxon>Vertebrata</taxon>
        <taxon>Euteleostomi</taxon>
        <taxon>Amphibia</taxon>
        <taxon>Batrachia</taxon>
        <taxon>Caudata</taxon>
        <taxon>Salamandroidea</taxon>
        <taxon>Salamandridae</taxon>
        <taxon>Pleurodelinae</taxon>
        <taxon>Pleurodeles</taxon>
    </lineage>
</organism>
<evidence type="ECO:0000256" key="1">
    <source>
        <dbReference type="SAM" id="MobiDB-lite"/>
    </source>
</evidence>
<evidence type="ECO:0000313" key="2">
    <source>
        <dbReference type="EMBL" id="KAJ1199657.1"/>
    </source>
</evidence>
<reference evidence="2" key="1">
    <citation type="journal article" date="2022" name="bioRxiv">
        <title>Sequencing and chromosome-scale assembly of the giantPleurodeles waltlgenome.</title>
        <authorList>
            <person name="Brown T."/>
            <person name="Elewa A."/>
            <person name="Iarovenko S."/>
            <person name="Subramanian E."/>
            <person name="Araus A.J."/>
            <person name="Petzold A."/>
            <person name="Susuki M."/>
            <person name="Suzuki K.-i.T."/>
            <person name="Hayashi T."/>
            <person name="Toyoda A."/>
            <person name="Oliveira C."/>
            <person name="Osipova E."/>
            <person name="Leigh N.D."/>
            <person name="Simon A."/>
            <person name="Yun M.H."/>
        </authorList>
    </citation>
    <scope>NUCLEOTIDE SEQUENCE</scope>
    <source>
        <strain evidence="2">20211129_DDA</strain>
        <tissue evidence="2">Liver</tissue>
    </source>
</reference>
<feature type="region of interest" description="Disordered" evidence="1">
    <location>
        <begin position="11"/>
        <end position="98"/>
    </location>
</feature>
<feature type="compositionally biased region" description="Basic and acidic residues" evidence="1">
    <location>
        <begin position="22"/>
        <end position="42"/>
    </location>
</feature>
<keyword evidence="3" id="KW-1185">Reference proteome</keyword>
<feature type="compositionally biased region" description="Basic and acidic residues" evidence="1">
    <location>
        <begin position="57"/>
        <end position="89"/>
    </location>
</feature>
<evidence type="ECO:0000313" key="3">
    <source>
        <dbReference type="Proteomes" id="UP001066276"/>
    </source>
</evidence>
<dbReference type="Proteomes" id="UP001066276">
    <property type="component" value="Chromosome 2_1"/>
</dbReference>
<proteinExistence type="predicted"/>
<accession>A0AAV7VEB6</accession>
<dbReference type="AlphaFoldDB" id="A0AAV7VEB6"/>
<name>A0AAV7VEB6_PLEWA</name>
<comment type="caution">
    <text evidence="2">The sequence shown here is derived from an EMBL/GenBank/DDBJ whole genome shotgun (WGS) entry which is preliminary data.</text>
</comment>
<gene>
    <name evidence="2" type="ORF">NDU88_003490</name>
</gene>
<sequence>MIMIPGVWRHYTGNNDTRAVGHKSETDTEEGVETRAQCKGEQEEKDEDAGAGNADLAEEKLELQQHLRVEQRRETKPDCSADQKEERNIMRQPRHVPVGIPNAGMDVAIHDIIEHSLTEINFDKEILLQI</sequence>
<dbReference type="EMBL" id="JANPWB010000003">
    <property type="protein sequence ID" value="KAJ1199657.1"/>
    <property type="molecule type" value="Genomic_DNA"/>
</dbReference>